<dbReference type="Proteomes" id="UP000663877">
    <property type="component" value="Unassembled WGS sequence"/>
</dbReference>
<reference evidence="3" key="1">
    <citation type="submission" date="2021-02" db="EMBL/GenBank/DDBJ databases">
        <authorList>
            <person name="Nowell W R."/>
        </authorList>
    </citation>
    <scope>NUCLEOTIDE SEQUENCE</scope>
</reference>
<evidence type="ECO:0000313" key="2">
    <source>
        <dbReference type="EMBL" id="CAF1380276.1"/>
    </source>
</evidence>
<evidence type="ECO:0000259" key="1">
    <source>
        <dbReference type="PROSITE" id="PS50878"/>
    </source>
</evidence>
<dbReference type="PANTHER" id="PTHR21301:SF10">
    <property type="entry name" value="REVERSE TRANSCRIPTASE DOMAIN-CONTAINING PROTEIN"/>
    <property type="match status" value="1"/>
</dbReference>
<keyword evidence="4" id="KW-1185">Reference proteome</keyword>
<dbReference type="PROSITE" id="PS50878">
    <property type="entry name" value="RT_POL"/>
    <property type="match status" value="1"/>
</dbReference>
<name>A0A816B8V9_9BILA</name>
<evidence type="ECO:0000313" key="4">
    <source>
        <dbReference type="Proteomes" id="UP000663832"/>
    </source>
</evidence>
<organism evidence="3 4">
    <name type="scientific">Adineta steineri</name>
    <dbReference type="NCBI Taxonomy" id="433720"/>
    <lineage>
        <taxon>Eukaryota</taxon>
        <taxon>Metazoa</taxon>
        <taxon>Spiralia</taxon>
        <taxon>Gnathifera</taxon>
        <taxon>Rotifera</taxon>
        <taxon>Eurotatoria</taxon>
        <taxon>Bdelloidea</taxon>
        <taxon>Adinetida</taxon>
        <taxon>Adinetidae</taxon>
        <taxon>Adineta</taxon>
    </lineage>
</organism>
<evidence type="ECO:0000313" key="3">
    <source>
        <dbReference type="EMBL" id="CAF1607341.1"/>
    </source>
</evidence>
<proteinExistence type="predicted"/>
<dbReference type="EMBL" id="CAJNOI010001080">
    <property type="protein sequence ID" value="CAF1380276.1"/>
    <property type="molecule type" value="Genomic_DNA"/>
</dbReference>
<dbReference type="InterPro" id="IPR000477">
    <property type="entry name" value="RT_dom"/>
</dbReference>
<protein>
    <recommendedName>
        <fullName evidence="1">Reverse transcriptase domain-containing protein</fullName>
    </recommendedName>
</protein>
<comment type="caution">
    <text evidence="3">The sequence shown here is derived from an EMBL/GenBank/DDBJ whole genome shotgun (WGS) entry which is preliminary data.</text>
</comment>
<dbReference type="InterPro" id="IPR058912">
    <property type="entry name" value="HTH_animal"/>
</dbReference>
<accession>A0A816B8V9</accession>
<sequence length="451" mass="53137">MNKTAAYTCLGANDPTADLIDRTNKYLLDLRLAHWITQKQYEQLSIKPNEVKLAHLYYLPKAHKPGTPLRPIISGLKHPTIKISRLLDKMLRPLFDRLARDTTITSGSELVKNLYNWSKTNLRQDTLFCTLDVVDLYTVIPQTDGILAIRRMLDYLNVKQVDGLKIETIIRLGRFVMQNNYFQYNNQFYHQVRGGAMGSPLTLTMANCYMYFFEQKIVKQIQNSGGLYVRYIDDIFISINWPQQHLTKQINRWNECDINIKLSAQMSSTINFLDLDIAINDNQLHTKVYHKPSYNLYFLPYNSVHPLHMKKNVPYAMLYRTIQYCSTFDTFITEREYIRTALLLNKYPTHFIDREFTRLLKKFNVQHPLTRYNYNEIRQGIIDSPVKEKITFDYGQTMFVHFTYCENMKTFPGKFHNIWNKYFGESPINDIKPILGTRNANNLQLQLVKNK</sequence>
<dbReference type="AlphaFoldDB" id="A0A816B8V9"/>
<dbReference type="Proteomes" id="UP000663832">
    <property type="component" value="Unassembled WGS sequence"/>
</dbReference>
<feature type="domain" description="Reverse transcriptase" evidence="1">
    <location>
        <begin position="40"/>
        <end position="303"/>
    </location>
</feature>
<dbReference type="Pfam" id="PF26215">
    <property type="entry name" value="HTH_animal"/>
    <property type="match status" value="1"/>
</dbReference>
<dbReference type="EMBL" id="CAJNOM010001422">
    <property type="protein sequence ID" value="CAF1607341.1"/>
    <property type="molecule type" value="Genomic_DNA"/>
</dbReference>
<gene>
    <name evidence="2" type="ORF">BJG266_LOCUS36530</name>
    <name evidence="3" type="ORF">QVE165_LOCUS53514</name>
</gene>
<dbReference type="OrthoDB" id="10058657at2759"/>
<dbReference type="PANTHER" id="PTHR21301">
    <property type="entry name" value="REVERSE TRANSCRIPTASE"/>
    <property type="match status" value="1"/>
</dbReference>